<keyword evidence="3" id="KW-0597">Phosphoprotein</keyword>
<dbReference type="Proteomes" id="UP000191897">
    <property type="component" value="Unassembled WGS sequence"/>
</dbReference>
<dbReference type="Gene3D" id="3.30.450.20">
    <property type="entry name" value="PAS domain"/>
    <property type="match status" value="1"/>
</dbReference>
<feature type="domain" description="PAC" evidence="8">
    <location>
        <begin position="1"/>
        <end position="20"/>
    </location>
</feature>
<evidence type="ECO:0000256" key="3">
    <source>
        <dbReference type="ARBA" id="ARBA00022553"/>
    </source>
</evidence>
<comment type="catalytic activity">
    <reaction evidence="1">
        <text>ATP + protein L-histidine = ADP + protein N-phospho-L-histidine.</text>
        <dbReference type="EC" id="2.7.13.3"/>
    </reaction>
</comment>
<name>A0A1S7SGD9_AGRTU</name>
<evidence type="ECO:0000256" key="4">
    <source>
        <dbReference type="ARBA" id="ARBA00022679"/>
    </source>
</evidence>
<gene>
    <name evidence="9" type="ORF">AGR4C_pb30089</name>
</gene>
<evidence type="ECO:0000256" key="1">
    <source>
        <dbReference type="ARBA" id="ARBA00000085"/>
    </source>
</evidence>
<sequence length="213" mass="23827">MIGVLMDITADRARETELQNALKQQELLLAEVNHRVKNSLQLVVSTLRLQSRRLHFPVTASAFEEAISRVRAIISVHERLYRTGNVLSVDMPTHLRKLCLDLVGDEMSDRLTVEVDAIELPPERAIPLSVIVNELLAQWVKPGERRVSVLLKEIAPGQLELRFEADGRIAARPLGELSLKLITTMAAQIGGYFDETHANSGYQAVLRFSKAEV</sequence>
<dbReference type="GO" id="GO:0004673">
    <property type="term" value="F:protein histidine kinase activity"/>
    <property type="evidence" value="ECO:0007669"/>
    <property type="project" value="UniProtKB-EC"/>
</dbReference>
<dbReference type="EMBL" id="FBWC01000042">
    <property type="protein sequence ID" value="CUX68124.1"/>
    <property type="molecule type" value="Genomic_DNA"/>
</dbReference>
<evidence type="ECO:0000256" key="7">
    <source>
        <dbReference type="ARBA" id="ARBA00022840"/>
    </source>
</evidence>
<keyword evidence="5" id="KW-0547">Nucleotide-binding</keyword>
<keyword evidence="7" id="KW-0067">ATP-binding</keyword>
<dbReference type="PROSITE" id="PS50113">
    <property type="entry name" value="PAC"/>
    <property type="match status" value="1"/>
</dbReference>
<dbReference type="InterPro" id="IPR011495">
    <property type="entry name" value="Sig_transdc_His_kin_sub2_dim/P"/>
</dbReference>
<dbReference type="Pfam" id="PF07568">
    <property type="entry name" value="HisKA_2"/>
    <property type="match status" value="1"/>
</dbReference>
<dbReference type="PANTHER" id="PTHR41523:SF8">
    <property type="entry name" value="ETHYLENE RESPONSE SENSOR PROTEIN"/>
    <property type="match status" value="1"/>
</dbReference>
<evidence type="ECO:0000313" key="9">
    <source>
        <dbReference type="EMBL" id="CUX68124.1"/>
    </source>
</evidence>
<evidence type="ECO:0000256" key="2">
    <source>
        <dbReference type="ARBA" id="ARBA00012438"/>
    </source>
</evidence>
<keyword evidence="4" id="KW-0808">Transferase</keyword>
<evidence type="ECO:0000256" key="5">
    <source>
        <dbReference type="ARBA" id="ARBA00022741"/>
    </source>
</evidence>
<reference evidence="9 10" key="1">
    <citation type="submission" date="2016-01" db="EMBL/GenBank/DDBJ databases">
        <authorList>
            <person name="Oliw E.H."/>
        </authorList>
    </citation>
    <scope>NUCLEOTIDE SEQUENCE [LARGE SCALE GENOMIC DNA]</scope>
    <source>
        <strain evidence="9 10">Kerr 14</strain>
    </source>
</reference>
<dbReference type="PANTHER" id="PTHR41523">
    <property type="entry name" value="TWO-COMPONENT SYSTEM SENSOR PROTEIN"/>
    <property type="match status" value="1"/>
</dbReference>
<proteinExistence type="predicted"/>
<keyword evidence="6" id="KW-0418">Kinase</keyword>
<evidence type="ECO:0000256" key="6">
    <source>
        <dbReference type="ARBA" id="ARBA00022777"/>
    </source>
</evidence>
<evidence type="ECO:0000313" key="10">
    <source>
        <dbReference type="Proteomes" id="UP000191897"/>
    </source>
</evidence>
<dbReference type="EC" id="2.7.13.3" evidence="2"/>
<dbReference type="AlphaFoldDB" id="A0A1S7SGD9"/>
<organism evidence="9 10">
    <name type="scientific">Agrobacterium tumefaciens str. Kerr 14</name>
    <dbReference type="NCBI Taxonomy" id="1183424"/>
    <lineage>
        <taxon>Bacteria</taxon>
        <taxon>Pseudomonadati</taxon>
        <taxon>Pseudomonadota</taxon>
        <taxon>Alphaproteobacteria</taxon>
        <taxon>Hyphomicrobiales</taxon>
        <taxon>Rhizobiaceae</taxon>
        <taxon>Rhizobium/Agrobacterium group</taxon>
        <taxon>Agrobacterium</taxon>
        <taxon>Agrobacterium tumefaciens complex</taxon>
    </lineage>
</organism>
<evidence type="ECO:0000259" key="8">
    <source>
        <dbReference type="PROSITE" id="PS50113"/>
    </source>
</evidence>
<protein>
    <recommendedName>
        <fullName evidence="2">histidine kinase</fullName>
        <ecNumber evidence="2">2.7.13.3</ecNumber>
    </recommendedName>
</protein>
<dbReference type="InterPro" id="IPR000700">
    <property type="entry name" value="PAS-assoc_C"/>
</dbReference>
<dbReference type="GO" id="GO:0005524">
    <property type="term" value="F:ATP binding"/>
    <property type="evidence" value="ECO:0007669"/>
    <property type="project" value="UniProtKB-KW"/>
</dbReference>
<accession>A0A1S7SGD9</accession>